<proteinExistence type="predicted"/>
<name>A0ABW2RHE0_9BACL</name>
<protein>
    <submittedName>
        <fullName evidence="1">Histidine phosphatase family protein</fullName>
    </submittedName>
</protein>
<evidence type="ECO:0000313" key="2">
    <source>
        <dbReference type="Proteomes" id="UP001596500"/>
    </source>
</evidence>
<evidence type="ECO:0000313" key="1">
    <source>
        <dbReference type="EMBL" id="MFC7440427.1"/>
    </source>
</evidence>
<dbReference type="Gene3D" id="3.40.50.1240">
    <property type="entry name" value="Phosphoglycerate mutase-like"/>
    <property type="match status" value="1"/>
</dbReference>
<dbReference type="Proteomes" id="UP001596500">
    <property type="component" value="Unassembled WGS sequence"/>
</dbReference>
<dbReference type="RefSeq" id="WP_379863684.1">
    <property type="nucleotide sequence ID" value="NZ_JBHTBW010000011.1"/>
</dbReference>
<comment type="caution">
    <text evidence="1">The sequence shown here is derived from an EMBL/GenBank/DDBJ whole genome shotgun (WGS) entry which is preliminary data.</text>
</comment>
<dbReference type="InterPro" id="IPR013078">
    <property type="entry name" value="His_Pase_superF_clade-1"/>
</dbReference>
<dbReference type="Pfam" id="PF00300">
    <property type="entry name" value="His_Phos_1"/>
    <property type="match status" value="1"/>
</dbReference>
<sequence>MKIGLVRHFKVKKGYPENTWVTQKELIKWLEEYDVADIEEGEVDLKGVAWKRCFASDLPRAEKTARKIYDGKIIKKKELREISVYPFIKRDMKLPFFMWAVLARVAWLFNHKSQLEGITDVKRRVKVVLDEILSQSQEDVLIVSHGVVMMFLRKELLKRGFKGPKLGTPKNGKLYVFEK</sequence>
<dbReference type="InterPro" id="IPR029033">
    <property type="entry name" value="His_PPase_superfam"/>
</dbReference>
<reference evidence="2" key="1">
    <citation type="journal article" date="2019" name="Int. J. Syst. Evol. Microbiol.">
        <title>The Global Catalogue of Microorganisms (GCM) 10K type strain sequencing project: providing services to taxonomists for standard genome sequencing and annotation.</title>
        <authorList>
            <consortium name="The Broad Institute Genomics Platform"/>
            <consortium name="The Broad Institute Genome Sequencing Center for Infectious Disease"/>
            <person name="Wu L."/>
            <person name="Ma J."/>
        </authorList>
    </citation>
    <scope>NUCLEOTIDE SEQUENCE [LARGE SCALE GENOMIC DNA]</scope>
    <source>
        <strain evidence="2">CGMCC 1.12942</strain>
    </source>
</reference>
<gene>
    <name evidence="1" type="ORF">ACFQNG_04575</name>
</gene>
<accession>A0ABW2RHE0</accession>
<keyword evidence="2" id="KW-1185">Reference proteome</keyword>
<organism evidence="1 2">
    <name type="scientific">Laceyella putida</name>
    <dbReference type="NCBI Taxonomy" id="110101"/>
    <lineage>
        <taxon>Bacteria</taxon>
        <taxon>Bacillati</taxon>
        <taxon>Bacillota</taxon>
        <taxon>Bacilli</taxon>
        <taxon>Bacillales</taxon>
        <taxon>Thermoactinomycetaceae</taxon>
        <taxon>Laceyella</taxon>
    </lineage>
</organism>
<dbReference type="SUPFAM" id="SSF53254">
    <property type="entry name" value="Phosphoglycerate mutase-like"/>
    <property type="match status" value="1"/>
</dbReference>
<dbReference type="EMBL" id="JBHTBW010000011">
    <property type="protein sequence ID" value="MFC7440427.1"/>
    <property type="molecule type" value="Genomic_DNA"/>
</dbReference>